<keyword evidence="4" id="KW-0540">Nuclease</keyword>
<proteinExistence type="predicted"/>
<feature type="transmembrane region" description="Helical" evidence="2">
    <location>
        <begin position="20"/>
        <end position="42"/>
    </location>
</feature>
<dbReference type="GO" id="GO:0004527">
    <property type="term" value="F:exonuclease activity"/>
    <property type="evidence" value="ECO:0007669"/>
    <property type="project" value="UniProtKB-KW"/>
</dbReference>
<reference evidence="4 5" key="1">
    <citation type="submission" date="2016-10" db="EMBL/GenBank/DDBJ databases">
        <authorList>
            <person name="de Groot N.N."/>
        </authorList>
    </citation>
    <scope>NUCLEOTIDE SEQUENCE [LARGE SCALE GENOMIC DNA]</scope>
    <source>
        <strain evidence="4 5">CGMCC 4.6858</strain>
    </source>
</reference>
<dbReference type="InterPro" id="IPR036691">
    <property type="entry name" value="Endo/exonu/phosph_ase_sf"/>
</dbReference>
<dbReference type="STRING" id="1045774.SAMN05421872_101639"/>
<evidence type="ECO:0000256" key="2">
    <source>
        <dbReference type="SAM" id="Phobius"/>
    </source>
</evidence>
<dbReference type="EMBL" id="FMZM01000001">
    <property type="protein sequence ID" value="SDC24285.1"/>
    <property type="molecule type" value="Genomic_DNA"/>
</dbReference>
<keyword evidence="4" id="KW-0269">Exonuclease</keyword>
<name>A0A1G6K0Y1_9ACTN</name>
<organism evidence="4 5">
    <name type="scientific">Nocardioides lianchengensis</name>
    <dbReference type="NCBI Taxonomy" id="1045774"/>
    <lineage>
        <taxon>Bacteria</taxon>
        <taxon>Bacillati</taxon>
        <taxon>Actinomycetota</taxon>
        <taxon>Actinomycetes</taxon>
        <taxon>Propionibacteriales</taxon>
        <taxon>Nocardioidaceae</taxon>
        <taxon>Nocardioides</taxon>
    </lineage>
</organism>
<gene>
    <name evidence="4" type="ORF">SAMN05421872_101639</name>
</gene>
<keyword evidence="2" id="KW-1133">Transmembrane helix</keyword>
<evidence type="ECO:0000259" key="3">
    <source>
        <dbReference type="Pfam" id="PF03372"/>
    </source>
</evidence>
<dbReference type="AlphaFoldDB" id="A0A1G6K0Y1"/>
<protein>
    <submittedName>
        <fullName evidence="4">Endonuclease/Exonuclease/phosphatase family protein</fullName>
    </submittedName>
</protein>
<feature type="compositionally biased region" description="Low complexity" evidence="1">
    <location>
        <begin position="65"/>
        <end position="84"/>
    </location>
</feature>
<dbReference type="Pfam" id="PF03372">
    <property type="entry name" value="Exo_endo_phos"/>
    <property type="match status" value="1"/>
</dbReference>
<feature type="domain" description="Endonuclease/exonuclease/phosphatase" evidence="3">
    <location>
        <begin position="145"/>
        <end position="375"/>
    </location>
</feature>
<feature type="compositionally biased region" description="Low complexity" evidence="1">
    <location>
        <begin position="96"/>
        <end position="106"/>
    </location>
</feature>
<dbReference type="GO" id="GO:0004519">
    <property type="term" value="F:endonuclease activity"/>
    <property type="evidence" value="ECO:0007669"/>
    <property type="project" value="UniProtKB-KW"/>
</dbReference>
<dbReference type="SUPFAM" id="SSF56219">
    <property type="entry name" value="DNase I-like"/>
    <property type="match status" value="1"/>
</dbReference>
<evidence type="ECO:0000256" key="1">
    <source>
        <dbReference type="SAM" id="MobiDB-lite"/>
    </source>
</evidence>
<dbReference type="Proteomes" id="UP000199034">
    <property type="component" value="Unassembled WGS sequence"/>
</dbReference>
<dbReference type="InterPro" id="IPR005135">
    <property type="entry name" value="Endo/exonuclease/phosphatase"/>
</dbReference>
<dbReference type="Gene3D" id="3.60.10.10">
    <property type="entry name" value="Endonuclease/exonuclease/phosphatase"/>
    <property type="match status" value="1"/>
</dbReference>
<keyword evidence="2" id="KW-0472">Membrane</keyword>
<dbReference type="OrthoDB" id="3763091at2"/>
<feature type="region of interest" description="Disordered" evidence="1">
    <location>
        <begin position="53"/>
        <end position="106"/>
    </location>
</feature>
<keyword evidence="2" id="KW-0812">Transmembrane</keyword>
<keyword evidence="5" id="KW-1185">Reference proteome</keyword>
<evidence type="ECO:0000313" key="5">
    <source>
        <dbReference type="Proteomes" id="UP000199034"/>
    </source>
</evidence>
<dbReference type="RefSeq" id="WP_090850635.1">
    <property type="nucleotide sequence ID" value="NZ_FMZM01000001.1"/>
</dbReference>
<keyword evidence="4" id="KW-0255">Endonuclease</keyword>
<feature type="compositionally biased region" description="Pro residues" evidence="1">
    <location>
        <begin position="85"/>
        <end position="95"/>
    </location>
</feature>
<evidence type="ECO:0000313" key="4">
    <source>
        <dbReference type="EMBL" id="SDC24285.1"/>
    </source>
</evidence>
<accession>A0A1G6K0Y1</accession>
<sequence length="409" mass="43901">MTRWPRARGARRSARGRPSLVETLVAVGAVLVMSTALVVTLFPSTLDAITPSSAPAGNESPAAEAPYTPALSSPSPSASGSGSPSPAPSPPPSAPPTSASPTAPAITAPAMSFPSIEQLDQAMGKRGLTRVPGKAWEGAAFNVASFNVLGASHTRGKNRRPGYGSAESRLPAQLEMLAAKEITVAGLQEFQYPQVHQLRDLTGDAWGIFPGLELGNWRADNSIIWRNDQWQVVETRTVDVPYFHGNMIPMPYVLLEHRTSGRRVWFGNFHNPANVAGEARQHRARALQIEADLARELSADGTPVIMTGDMNDRREFACPFAAASGMVSPNGAAHEGGSCVVPERMDVDWIFGTRDLTFSSFESDRSSQDRKLTDHPLITATAALPGVEERPGCEPRISRDGVVWYCPKD</sequence>
<keyword evidence="4" id="KW-0378">Hydrolase</keyword>